<dbReference type="RefSeq" id="WP_090857338.1">
    <property type="nucleotide sequence ID" value="NZ_FMZM01000007.1"/>
</dbReference>
<sequence length="234" mass="25319">MRRHLLLVTALVTSVALAVATTVLAVLWAGDGEDREIADQVRANRAVWDARLADLRTFEDSVGPLWTTGSLRVAAYGEVAVTRRTGVRSGEPAPDVYTLPDGKREACRPGVGEAGERTVLQVCRESSRGEMAVAEDLPADQMDDTATITVTEWRTMPGATDARVFVDVEAPVVTGPGEAALRAQLERAMDLAEPRFAAIEIQQLDLDSPTWTDYDFQLDAAVWGTQPAPVISDE</sequence>
<dbReference type="Proteomes" id="UP000199034">
    <property type="component" value="Unassembled WGS sequence"/>
</dbReference>
<proteinExistence type="predicted"/>
<evidence type="ECO:0000313" key="1">
    <source>
        <dbReference type="EMBL" id="SDD34491.1"/>
    </source>
</evidence>
<accession>A0A1G6TZK2</accession>
<reference evidence="1 2" key="1">
    <citation type="submission" date="2016-10" db="EMBL/GenBank/DDBJ databases">
        <authorList>
            <person name="de Groot N.N."/>
        </authorList>
    </citation>
    <scope>NUCLEOTIDE SEQUENCE [LARGE SCALE GENOMIC DNA]</scope>
    <source>
        <strain evidence="1 2">CGMCC 4.6858</strain>
    </source>
</reference>
<name>A0A1G6TZK2_9ACTN</name>
<evidence type="ECO:0000313" key="2">
    <source>
        <dbReference type="Proteomes" id="UP000199034"/>
    </source>
</evidence>
<keyword evidence="2" id="KW-1185">Reference proteome</keyword>
<gene>
    <name evidence="1" type="ORF">SAMN05421872_107254</name>
</gene>
<dbReference type="EMBL" id="FMZM01000007">
    <property type="protein sequence ID" value="SDD34491.1"/>
    <property type="molecule type" value="Genomic_DNA"/>
</dbReference>
<dbReference type="AlphaFoldDB" id="A0A1G6TZK2"/>
<protein>
    <submittedName>
        <fullName evidence="1">Uncharacterized protein</fullName>
    </submittedName>
</protein>
<dbReference type="STRING" id="1045774.SAMN05421872_107254"/>
<organism evidence="1 2">
    <name type="scientific">Nocardioides lianchengensis</name>
    <dbReference type="NCBI Taxonomy" id="1045774"/>
    <lineage>
        <taxon>Bacteria</taxon>
        <taxon>Bacillati</taxon>
        <taxon>Actinomycetota</taxon>
        <taxon>Actinomycetes</taxon>
        <taxon>Propionibacteriales</taxon>
        <taxon>Nocardioidaceae</taxon>
        <taxon>Nocardioides</taxon>
    </lineage>
</organism>